<name>A0A1P8WE74_9PLAN</name>
<evidence type="ECO:0000313" key="1">
    <source>
        <dbReference type="EMBL" id="APZ92329.1"/>
    </source>
</evidence>
<proteinExistence type="predicted"/>
<dbReference type="Pfam" id="PF07024">
    <property type="entry name" value="ImpE"/>
    <property type="match status" value="1"/>
</dbReference>
<dbReference type="PIRSF" id="PIRSF029288">
    <property type="entry name" value="SciE_ImpE"/>
    <property type="match status" value="1"/>
</dbReference>
<gene>
    <name evidence="1" type="ORF">Fuma_01939</name>
</gene>
<dbReference type="EMBL" id="CP017641">
    <property type="protein sequence ID" value="APZ92329.1"/>
    <property type="molecule type" value="Genomic_DNA"/>
</dbReference>
<dbReference type="RefSeq" id="WP_077023966.1">
    <property type="nucleotide sequence ID" value="NZ_CP017641.1"/>
</dbReference>
<reference evidence="1 2" key="1">
    <citation type="journal article" date="2016" name="Front. Microbiol.">
        <title>Fuerstia marisgermanicae gen. nov., sp. nov., an Unusual Member of the Phylum Planctomycetes from the German Wadden Sea.</title>
        <authorList>
            <person name="Kohn T."/>
            <person name="Heuer A."/>
            <person name="Jogler M."/>
            <person name="Vollmers J."/>
            <person name="Boedeker C."/>
            <person name="Bunk B."/>
            <person name="Rast P."/>
            <person name="Borchert D."/>
            <person name="Glockner I."/>
            <person name="Freese H.M."/>
            <person name="Klenk H.P."/>
            <person name="Overmann J."/>
            <person name="Kaster A.K."/>
            <person name="Rohde M."/>
            <person name="Wiegand S."/>
            <person name="Jogler C."/>
        </authorList>
    </citation>
    <scope>NUCLEOTIDE SEQUENCE [LARGE SCALE GENOMIC DNA]</scope>
    <source>
        <strain evidence="1 2">NH11</strain>
    </source>
</reference>
<dbReference type="Proteomes" id="UP000187735">
    <property type="component" value="Chromosome"/>
</dbReference>
<keyword evidence="2" id="KW-1185">Reference proteome</keyword>
<sequence>MTTPVELFQAGKLTDAVAAANEAVRNDPSSVVPRSQLAELLCFDGNLERADKQLDATLSIDPDSLHGTSLLRHLIRSEMSRREVYEEGRIPEFLSQPTDAQQKRLKALLNLRDGDFAGAAQLLAEASELEPEVTGTLNGKAFEGMRDLDDLLGPTIEVYTATGQYYWLSIDQIKSIELSDIEHLSDMLWRAAEIETVGEVAGRIHIPALYHGSHTSEDERIRIGRATDWKQQSEDAPVQGSGQREWLVGEDAVTITEVKTITIGD</sequence>
<dbReference type="AlphaFoldDB" id="A0A1P8WE74"/>
<evidence type="ECO:0000313" key="2">
    <source>
        <dbReference type="Proteomes" id="UP000187735"/>
    </source>
</evidence>
<dbReference type="Gene3D" id="1.25.40.10">
    <property type="entry name" value="Tetratricopeptide repeat domain"/>
    <property type="match status" value="1"/>
</dbReference>
<accession>A0A1P8WE74</accession>
<dbReference type="InterPro" id="IPR011990">
    <property type="entry name" value="TPR-like_helical_dom_sf"/>
</dbReference>
<dbReference type="SUPFAM" id="SSF144059">
    <property type="entry name" value="ImpE-like"/>
    <property type="match status" value="1"/>
</dbReference>
<protein>
    <submittedName>
        <fullName evidence="1">Protein of avirulence locus involved in temperature-dependent protein secretion</fullName>
    </submittedName>
</protein>
<dbReference type="KEGG" id="fmr:Fuma_01939"/>
<dbReference type="Pfam" id="PF14559">
    <property type="entry name" value="TPR_19"/>
    <property type="match status" value="1"/>
</dbReference>
<dbReference type="STRING" id="1891926.Fuma_01939"/>
<dbReference type="InterPro" id="IPR009211">
    <property type="entry name" value="TagJ"/>
</dbReference>
<dbReference type="OrthoDB" id="5416084at2"/>
<organism evidence="1 2">
    <name type="scientific">Fuerstiella marisgermanici</name>
    <dbReference type="NCBI Taxonomy" id="1891926"/>
    <lineage>
        <taxon>Bacteria</taxon>
        <taxon>Pseudomonadati</taxon>
        <taxon>Planctomycetota</taxon>
        <taxon>Planctomycetia</taxon>
        <taxon>Planctomycetales</taxon>
        <taxon>Planctomycetaceae</taxon>
        <taxon>Fuerstiella</taxon>
    </lineage>
</organism>